<keyword evidence="1" id="KW-0808">Transferase</keyword>
<protein>
    <submittedName>
        <fullName evidence="1">Kinase</fullName>
    </submittedName>
</protein>
<dbReference type="SUPFAM" id="SSF52540">
    <property type="entry name" value="P-loop containing nucleoside triphosphate hydrolases"/>
    <property type="match status" value="1"/>
</dbReference>
<evidence type="ECO:0000313" key="2">
    <source>
        <dbReference type="Proteomes" id="UP000050396"/>
    </source>
</evidence>
<dbReference type="GO" id="GO:0016301">
    <property type="term" value="F:kinase activity"/>
    <property type="evidence" value="ECO:0007669"/>
    <property type="project" value="UniProtKB-KW"/>
</dbReference>
<dbReference type="AlphaFoldDB" id="A0ABD4BNI9"/>
<name>A0ABD4BNI9_PSESH</name>
<dbReference type="Pfam" id="PF13671">
    <property type="entry name" value="AAA_33"/>
    <property type="match status" value="1"/>
</dbReference>
<reference evidence="1 2" key="1">
    <citation type="submission" date="2015-09" db="EMBL/GenBank/DDBJ databases">
        <title>Genome announcement of multiple Pseudomonas syringae strains.</title>
        <authorList>
            <person name="Thakur S."/>
            <person name="Wang P.W."/>
            <person name="Gong Y."/>
            <person name="Weir B.S."/>
            <person name="Guttman D.S."/>
        </authorList>
    </citation>
    <scope>NUCLEOTIDE SEQUENCE [LARGE SCALE GENOMIC DNA]</scope>
    <source>
        <strain evidence="1 2">ICMP2740</strain>
    </source>
</reference>
<accession>A0ABD4BNI9</accession>
<gene>
    <name evidence="1" type="ORF">ALO55_100192</name>
</gene>
<dbReference type="EMBL" id="LJQZ01000001">
    <property type="protein sequence ID" value="KPY22498.1"/>
    <property type="molecule type" value="Genomic_DNA"/>
</dbReference>
<keyword evidence="1" id="KW-0418">Kinase</keyword>
<dbReference type="Gene3D" id="3.40.50.300">
    <property type="entry name" value="P-loop containing nucleotide triphosphate hydrolases"/>
    <property type="match status" value="1"/>
</dbReference>
<dbReference type="Proteomes" id="UP000050396">
    <property type="component" value="Unassembled WGS sequence"/>
</dbReference>
<proteinExistence type="predicted"/>
<sequence>MRGPYRVKDSPLFRNAYFTTGKGHALMLATKLHLLCGKIASGKSTLAKSLAAEYSAILLSEDQWLSRLYPDEIKSVADYVRLAHRIRDIIGPLVIDMLKSGMCVVLDFPANTLADRQWLRSLAEDAQVKHRLHYLDVEDDICLARLHARNETAEHDFAATDAEFRLITRYFQTPHTDEGLDILVHRL</sequence>
<dbReference type="InterPro" id="IPR027417">
    <property type="entry name" value="P-loop_NTPase"/>
</dbReference>
<organism evidence="1 2">
    <name type="scientific">Pseudomonas savastanoi pv. phaseolicola</name>
    <name type="common">Pseudomonas syringae pv. phaseolicola</name>
    <dbReference type="NCBI Taxonomy" id="319"/>
    <lineage>
        <taxon>Bacteria</taxon>
        <taxon>Pseudomonadati</taxon>
        <taxon>Pseudomonadota</taxon>
        <taxon>Gammaproteobacteria</taxon>
        <taxon>Pseudomonadales</taxon>
        <taxon>Pseudomonadaceae</taxon>
        <taxon>Pseudomonas</taxon>
    </lineage>
</organism>
<evidence type="ECO:0000313" key="1">
    <source>
        <dbReference type="EMBL" id="KPY22498.1"/>
    </source>
</evidence>
<comment type="caution">
    <text evidence="1">The sequence shown here is derived from an EMBL/GenBank/DDBJ whole genome shotgun (WGS) entry which is preliminary data.</text>
</comment>